<organism evidence="3 4">
    <name type="scientific">Streptomyces lonegramiae</name>
    <dbReference type="NCBI Taxonomy" id="3075524"/>
    <lineage>
        <taxon>Bacteria</taxon>
        <taxon>Bacillati</taxon>
        <taxon>Actinomycetota</taxon>
        <taxon>Actinomycetes</taxon>
        <taxon>Kitasatosporales</taxon>
        <taxon>Streptomycetaceae</taxon>
        <taxon>Streptomyces</taxon>
    </lineage>
</organism>
<gene>
    <name evidence="3" type="ORF">RND15_01695</name>
</gene>
<protein>
    <submittedName>
        <fullName evidence="3">DUF4232 domain-containing protein</fullName>
    </submittedName>
</protein>
<name>A0ABU2X691_9ACTN</name>
<dbReference type="EMBL" id="JAVRFD010000001">
    <property type="protein sequence ID" value="MDT0541429.1"/>
    <property type="molecule type" value="Genomic_DNA"/>
</dbReference>
<feature type="compositionally biased region" description="Low complexity" evidence="1">
    <location>
        <begin position="31"/>
        <end position="41"/>
    </location>
</feature>
<proteinExistence type="predicted"/>
<evidence type="ECO:0000313" key="4">
    <source>
        <dbReference type="Proteomes" id="UP001180754"/>
    </source>
</evidence>
<evidence type="ECO:0000259" key="2">
    <source>
        <dbReference type="Pfam" id="PF14016"/>
    </source>
</evidence>
<sequence>MSSVRDIRTRLPTATAVVVIAVLSLTACGDGSTSGKYAKSGAGSGHGGDAPAGQGKAGIGDSGGSGNKAVVCGGSGIKTVAAPVNRPVNHMLLTVTNTGSAPCDLYGYPAARFGKAQSVPPVNEDSKPRVVVRLAPGESGYAAVNLSATDGSGTNGRTVKSLAVTFQDRAGEDTSWAAHPPLPAKGLYVDDSLSVTYWQQSMDNALSW</sequence>
<feature type="domain" description="DUF4232" evidence="2">
    <location>
        <begin position="72"/>
        <end position="199"/>
    </location>
</feature>
<dbReference type="Proteomes" id="UP001180754">
    <property type="component" value="Unassembled WGS sequence"/>
</dbReference>
<dbReference type="RefSeq" id="WP_311721696.1">
    <property type="nucleotide sequence ID" value="NZ_JAVRFD010000001.1"/>
</dbReference>
<accession>A0ABU2X691</accession>
<feature type="region of interest" description="Disordered" evidence="1">
    <location>
        <begin position="31"/>
        <end position="63"/>
    </location>
</feature>
<dbReference type="Pfam" id="PF14016">
    <property type="entry name" value="DUF4232"/>
    <property type="match status" value="1"/>
</dbReference>
<evidence type="ECO:0000256" key="1">
    <source>
        <dbReference type="SAM" id="MobiDB-lite"/>
    </source>
</evidence>
<evidence type="ECO:0000313" key="3">
    <source>
        <dbReference type="EMBL" id="MDT0541429.1"/>
    </source>
</evidence>
<feature type="compositionally biased region" description="Gly residues" evidence="1">
    <location>
        <begin position="42"/>
        <end position="63"/>
    </location>
</feature>
<reference evidence="3" key="1">
    <citation type="submission" date="2024-05" db="EMBL/GenBank/DDBJ databases">
        <title>30 novel species of actinomycetes from the DSMZ collection.</title>
        <authorList>
            <person name="Nouioui I."/>
        </authorList>
    </citation>
    <scope>NUCLEOTIDE SEQUENCE</scope>
    <source>
        <strain evidence="3">DSM 41529</strain>
    </source>
</reference>
<dbReference type="PROSITE" id="PS51257">
    <property type="entry name" value="PROKAR_LIPOPROTEIN"/>
    <property type="match status" value="1"/>
</dbReference>
<comment type="caution">
    <text evidence="3">The sequence shown here is derived from an EMBL/GenBank/DDBJ whole genome shotgun (WGS) entry which is preliminary data.</text>
</comment>
<keyword evidence="4" id="KW-1185">Reference proteome</keyword>
<dbReference type="InterPro" id="IPR025326">
    <property type="entry name" value="DUF4232"/>
</dbReference>